<feature type="region of interest" description="Disordered" evidence="8">
    <location>
        <begin position="24"/>
        <end position="58"/>
    </location>
</feature>
<evidence type="ECO:0000256" key="1">
    <source>
        <dbReference type="ARBA" id="ARBA00001686"/>
    </source>
</evidence>
<name>B6Q8Q2_TALMQ</name>
<protein>
    <recommendedName>
        <fullName evidence="3">1-phosphatidylinositol 4-kinase</fullName>
        <ecNumber evidence="3">2.7.1.67</ecNumber>
    </recommendedName>
</protein>
<proteinExistence type="inferred from homology"/>
<dbReference type="InterPro" id="IPR045495">
    <property type="entry name" value="PI4K_N"/>
</dbReference>
<keyword evidence="7" id="KW-0067">ATP-binding</keyword>
<dbReference type="SUPFAM" id="SSF48371">
    <property type="entry name" value="ARM repeat"/>
    <property type="match status" value="1"/>
</dbReference>
<dbReference type="PROSITE" id="PS00916">
    <property type="entry name" value="PI3_4_KINASE_2"/>
    <property type="match status" value="1"/>
</dbReference>
<evidence type="ECO:0000256" key="2">
    <source>
        <dbReference type="ARBA" id="ARBA00006209"/>
    </source>
</evidence>
<dbReference type="Pfam" id="PF00613">
    <property type="entry name" value="PI3Ka"/>
    <property type="match status" value="1"/>
</dbReference>
<dbReference type="GO" id="GO:0048015">
    <property type="term" value="P:phosphatidylinositol-mediated signaling"/>
    <property type="evidence" value="ECO:0007669"/>
    <property type="project" value="TreeGrafter"/>
</dbReference>
<evidence type="ECO:0000256" key="6">
    <source>
        <dbReference type="ARBA" id="ARBA00022777"/>
    </source>
</evidence>
<dbReference type="VEuPathDB" id="FungiDB:PMAA_069490"/>
<feature type="compositionally biased region" description="Polar residues" evidence="8">
    <location>
        <begin position="24"/>
        <end position="48"/>
    </location>
</feature>
<dbReference type="GO" id="GO:0046854">
    <property type="term" value="P:phosphatidylinositol phosphate biosynthetic process"/>
    <property type="evidence" value="ECO:0007669"/>
    <property type="project" value="InterPro"/>
</dbReference>
<dbReference type="STRING" id="441960.B6Q8Q2"/>
<comment type="similarity">
    <text evidence="2">Belongs to the PI3/PI4-kinase family. Type III PI4K subfamily.</text>
</comment>
<dbReference type="InterPro" id="IPR042236">
    <property type="entry name" value="PI3K_accessory_sf"/>
</dbReference>
<dbReference type="CDD" id="cd05167">
    <property type="entry name" value="PI4Kc_III_alpha"/>
    <property type="match status" value="1"/>
</dbReference>
<feature type="compositionally biased region" description="Low complexity" evidence="8">
    <location>
        <begin position="1841"/>
        <end position="1870"/>
    </location>
</feature>
<reference evidence="12" key="1">
    <citation type="journal article" date="2015" name="Genome Announc.">
        <title>Genome sequence of the AIDS-associated pathogen Penicillium marneffei (ATCC18224) and its near taxonomic relative Talaromyces stipitatus (ATCC10500).</title>
        <authorList>
            <person name="Nierman W.C."/>
            <person name="Fedorova-Abrams N.D."/>
            <person name="Andrianopoulos A."/>
        </authorList>
    </citation>
    <scope>NUCLEOTIDE SEQUENCE [LARGE SCALE GENOMIC DNA]</scope>
    <source>
        <strain evidence="12">ATCC 18224 / CBS 334.59 / QM 7333</strain>
    </source>
</reference>
<dbReference type="Pfam" id="PF19274">
    <property type="entry name" value="PI4K_N"/>
    <property type="match status" value="2"/>
</dbReference>
<dbReference type="Proteomes" id="UP000001294">
    <property type="component" value="Unassembled WGS sequence"/>
</dbReference>
<dbReference type="InterPro" id="IPR018936">
    <property type="entry name" value="PI3/4_kinase_CS"/>
</dbReference>
<dbReference type="FunFam" id="1.25.40.70:FF:000011">
    <property type="entry name" value="Phosphatidylinositol 4-kinase alpha"/>
    <property type="match status" value="1"/>
</dbReference>
<dbReference type="EC" id="2.7.1.67" evidence="3"/>
<evidence type="ECO:0000256" key="3">
    <source>
        <dbReference type="ARBA" id="ARBA00012169"/>
    </source>
</evidence>
<feature type="domain" description="PIK helical" evidence="10">
    <location>
        <begin position="1374"/>
        <end position="1549"/>
    </location>
</feature>
<dbReference type="PROSITE" id="PS51545">
    <property type="entry name" value="PIK_HELICAL"/>
    <property type="match status" value="1"/>
</dbReference>
<dbReference type="GO" id="GO:0004430">
    <property type="term" value="F:1-phosphatidylinositol 4-kinase activity"/>
    <property type="evidence" value="ECO:0007669"/>
    <property type="project" value="UniProtKB-EC"/>
</dbReference>
<sequence length="1979" mass="221863">MDALTSGLRRKAFERLAFLDTLGSQENSSKPSVSQLINECRPQSSQSGGFRDGLSHGHGKAPMALRELEIILALAKTSSNVTRHDQTLNLTSQFAGHLTESYSQKFRASPFLHDIKPSPWEALTHGLTKGLLNISVNDTTVREHATGAIMIYLNNCMRAVKGMVKGGIERSEFDAAIGPVEILIIALSLVGFLEAASHSTELWNATEKLAMVERLGSILSVNFLVAVETAASKIRNSNATDSTSRDWKRYNRRYAAQRRPLGAMLLQQCFSHFIKSCTVTTILGRAAPDDTSFLEKYADGKVVARISNDVEEVALVKHLVGVLTDKIQLLEDGADYLQIGSQWQQELAFSVKASCLVAFLNCMALNEELADTDLLLSWLEDTVADQSQMAAFDLATTALKVMAGTAKLFPANASTLSHLLLKFITQGGTSQLIVSVAAKCLAKILEVLSQDFVITTLYSLSNVLSPTTTGAERPVQLPAEASGSSPSVDAYHSNADSVVSLSYNGEEDSTVTHRNVIHAIVTIAVNCDDENIAALAQSMLLQKIGRISIIADAYIIQETASLALVNKPSEFQLLLKFYTRLHQEALLRDHSIIADAVHNARNRLSVALRHSPSHKATYLVHLLEGIISKGDVSDLGHDKHRDITLSPDDITPYLKPLALLVATDVNKEEDVGEPTQYDEDTASLFRDAWFNIAVHGISVQSDIGRRYRSELCGIAEKSPPLVPENRTEILESDVELNIILRRGMGHQRLAEQRKLLSSELPEHESSLKRISYQEIIFLNASLLIESLRASAGDCTRILLYFLDPTLRSSELGKCMKAVADKVIDTYLSKTLSGTGERFASPHLSKQLARIFITGCHRIHRVQEVALDCASKIISRSPSVLCDRNPLFVLLDLLTIMWSSCLENDLDEYGWKSTFTKGDVTVDLSDNHESRKRTLDLFHSRAKAWMIVAINLAPLDVKGLLQTYLSDYEDDGAYGRISLGRSFALEMASQIPQSDPRLSHIERYGVDHVNCASDLIAQYTTRQEYRYSEFAQASGRRKEIDQTNGTVDPYLTRYIEVIENLLKQLSLRVSAGYDLSSHELHDALRKAAALLCRSDDDLPSIAHYLVDIPFQLFTKESIKFGVSIWLGVINENPKTESRILAEVASAWESTTLSRKGIFNPAFNHPDPFFTAIELLPSDKTALLREQQRAQDVLSPHLRILQFFESHFSAIRLASSHLQRIFLRAISRTLIALQYTNGHPLSREVHFHIVLLGLRILQYSTTQSRPYKWKLKDQILSAALSWFRHPPRWSFGGNRLQLKAEDQVLKDVEDALKYTVNLSSSNVGRRQSLRNKQELLQHLIENERMRLRVWLYPLEQEKKHYITGFGGKNQSEAIIDQLLRTAWAENASLAIQICTRFPSQKIHNDVRWLLLNFPEKAMEVPESLEMMFGPSLPADVTHQLKYLLYWSPVSPTEALTYFLPAYGNHPFILQYAMRALESHSIDVRFYFVPQLVQALRYDALGYVERYIYESAKLSQLFAHQVIWNMKANAYKDEDSETPDSIKPTLDKFMDRLVSSFSNEERDFYEREFSFFNEITGVSGKLRPYIKMSKPEKKQKIEEELRKIKVEVGVYLPSNPDGIVVGIDRKSGKPLQSHAKTPYMATFRIQKTKALEGKPSVDKKQLDKEKSQDQETYEVWQSAIFKVGDDCRQDVLALQLIAAFRSVFNSVGLDVWVFPYRVTATAPGCGIVDVLPNSISRDMLGREAVNGLYDYFVSKYGGEESTRFQEARTNFVKSMASYSVISYLLQFKDRHNGNIMIDDAGHIIHIDFGFCFDIAPGGVRFERAPFKLTSEMVAVMGGGPHLTGNNSNGSGISTGGINNSSSSSSNSSPSGSSALRLPIPGTHSHDPTTTQPYQWFESLTIKAFLASRPYATKFIQIVTMMLDSDLPCFKPDTIKNLRDRFVLDKTEREAADYMRELTRKSYLNISTKGYDQFQLLTNGIPY</sequence>
<dbReference type="SUPFAM" id="SSF56112">
    <property type="entry name" value="Protein kinase-like (PK-like)"/>
    <property type="match status" value="1"/>
</dbReference>
<evidence type="ECO:0000256" key="8">
    <source>
        <dbReference type="SAM" id="MobiDB-lite"/>
    </source>
</evidence>
<keyword evidence="4" id="KW-0808">Transferase</keyword>
<dbReference type="GO" id="GO:0005886">
    <property type="term" value="C:plasma membrane"/>
    <property type="evidence" value="ECO:0007669"/>
    <property type="project" value="TreeGrafter"/>
</dbReference>
<accession>B6Q8Q2</accession>
<dbReference type="HOGENOM" id="CLU_000893_1_0_1"/>
<comment type="catalytic activity">
    <reaction evidence="1">
        <text>a 1,2-diacyl-sn-glycero-3-phospho-(1D-myo-inositol) + ATP = a 1,2-diacyl-sn-glycero-3-phospho-(1D-myo-inositol 4-phosphate) + ADP + H(+)</text>
        <dbReference type="Rhea" id="RHEA:19877"/>
        <dbReference type="ChEBI" id="CHEBI:15378"/>
        <dbReference type="ChEBI" id="CHEBI:30616"/>
        <dbReference type="ChEBI" id="CHEBI:57880"/>
        <dbReference type="ChEBI" id="CHEBI:58178"/>
        <dbReference type="ChEBI" id="CHEBI:456216"/>
        <dbReference type="EC" id="2.7.1.67"/>
    </reaction>
</comment>
<dbReference type="Gene3D" id="1.10.1070.11">
    <property type="entry name" value="Phosphatidylinositol 3-/4-kinase, catalytic domain"/>
    <property type="match status" value="1"/>
</dbReference>
<dbReference type="Gene3D" id="1.25.40.70">
    <property type="entry name" value="Phosphatidylinositol 3-kinase, accessory domain (PIK)"/>
    <property type="match status" value="1"/>
</dbReference>
<dbReference type="PhylomeDB" id="B6Q8Q2"/>
<dbReference type="Pfam" id="PF00454">
    <property type="entry name" value="PI3_PI4_kinase"/>
    <property type="match status" value="1"/>
</dbReference>
<dbReference type="PROSITE" id="PS50290">
    <property type="entry name" value="PI3_4_KINASE_3"/>
    <property type="match status" value="1"/>
</dbReference>
<dbReference type="InterPro" id="IPR036940">
    <property type="entry name" value="PI3/4_kinase_cat_sf"/>
</dbReference>
<evidence type="ECO:0000256" key="5">
    <source>
        <dbReference type="ARBA" id="ARBA00022741"/>
    </source>
</evidence>
<dbReference type="Gene3D" id="3.30.1010.10">
    <property type="entry name" value="Phosphatidylinositol 3-kinase Catalytic Subunit, Chain A, domain 4"/>
    <property type="match status" value="1"/>
</dbReference>
<dbReference type="PANTHER" id="PTHR10048">
    <property type="entry name" value="PHOSPHATIDYLINOSITOL KINASE"/>
    <property type="match status" value="1"/>
</dbReference>
<dbReference type="GO" id="GO:0005737">
    <property type="term" value="C:cytoplasm"/>
    <property type="evidence" value="ECO:0007669"/>
    <property type="project" value="TreeGrafter"/>
</dbReference>
<dbReference type="SMART" id="SM00146">
    <property type="entry name" value="PI3Kc"/>
    <property type="match status" value="1"/>
</dbReference>
<feature type="domain" description="PI3K/PI4K catalytic" evidence="9">
    <location>
        <begin position="1622"/>
        <end position="1963"/>
    </location>
</feature>
<dbReference type="InterPro" id="IPR000403">
    <property type="entry name" value="PI3/4_kinase_cat_dom"/>
</dbReference>
<dbReference type="InterPro" id="IPR001263">
    <property type="entry name" value="PI3K_accessory_dom"/>
</dbReference>
<dbReference type="SMART" id="SM00145">
    <property type="entry name" value="PI3Ka"/>
    <property type="match status" value="1"/>
</dbReference>
<dbReference type="EMBL" id="DS995900">
    <property type="protein sequence ID" value="EEA25856.1"/>
    <property type="molecule type" value="Genomic_DNA"/>
</dbReference>
<gene>
    <name evidence="11" type="ORF">PMAA_069490</name>
</gene>
<dbReference type="PROSITE" id="PS00915">
    <property type="entry name" value="PI3_4_KINASE_1"/>
    <property type="match status" value="1"/>
</dbReference>
<evidence type="ECO:0000256" key="4">
    <source>
        <dbReference type="ARBA" id="ARBA00022679"/>
    </source>
</evidence>
<evidence type="ECO:0000256" key="7">
    <source>
        <dbReference type="ARBA" id="ARBA00022840"/>
    </source>
</evidence>
<evidence type="ECO:0000313" key="12">
    <source>
        <dbReference type="Proteomes" id="UP000001294"/>
    </source>
</evidence>
<keyword evidence="6 11" id="KW-0418">Kinase</keyword>
<evidence type="ECO:0000259" key="9">
    <source>
        <dbReference type="PROSITE" id="PS50290"/>
    </source>
</evidence>
<keyword evidence="5" id="KW-0547">Nucleotide-binding</keyword>
<dbReference type="OrthoDB" id="10264149at2759"/>
<dbReference type="InterPro" id="IPR015433">
    <property type="entry name" value="PI3/4_kinase"/>
</dbReference>
<organism evidence="11 12">
    <name type="scientific">Talaromyces marneffei (strain ATCC 18224 / CBS 334.59 / QM 7333)</name>
    <name type="common">Penicillium marneffei</name>
    <dbReference type="NCBI Taxonomy" id="441960"/>
    <lineage>
        <taxon>Eukaryota</taxon>
        <taxon>Fungi</taxon>
        <taxon>Dikarya</taxon>
        <taxon>Ascomycota</taxon>
        <taxon>Pezizomycotina</taxon>
        <taxon>Eurotiomycetes</taxon>
        <taxon>Eurotiomycetidae</taxon>
        <taxon>Eurotiales</taxon>
        <taxon>Trichocomaceae</taxon>
        <taxon>Talaromyces</taxon>
        <taxon>Talaromyces sect. Talaromyces</taxon>
    </lineage>
</organism>
<dbReference type="GO" id="GO:0005524">
    <property type="term" value="F:ATP binding"/>
    <property type="evidence" value="ECO:0007669"/>
    <property type="project" value="UniProtKB-KW"/>
</dbReference>
<dbReference type="InterPro" id="IPR011009">
    <property type="entry name" value="Kinase-like_dom_sf"/>
</dbReference>
<dbReference type="FunFam" id="3.30.1010.10:FF:000014">
    <property type="entry name" value="Phosphatidylinositol 4-kinase STT4"/>
    <property type="match status" value="1"/>
</dbReference>
<evidence type="ECO:0000259" key="10">
    <source>
        <dbReference type="PROSITE" id="PS51545"/>
    </source>
</evidence>
<keyword evidence="12" id="KW-1185">Reference proteome</keyword>
<dbReference type="PANTHER" id="PTHR10048:SF15">
    <property type="entry name" value="PHOSPHATIDYLINOSITOL 4-KINASE ALPHA"/>
    <property type="match status" value="1"/>
</dbReference>
<evidence type="ECO:0000313" key="11">
    <source>
        <dbReference type="EMBL" id="EEA25856.1"/>
    </source>
</evidence>
<dbReference type="InterPro" id="IPR016024">
    <property type="entry name" value="ARM-type_fold"/>
</dbReference>
<feature type="region of interest" description="Disordered" evidence="8">
    <location>
        <begin position="1841"/>
        <end position="1885"/>
    </location>
</feature>